<sequence length="293" mass="34663">MLTKKENINLVEFNEILSKHFIQVLQISNAINLVKEKQSALPKNFLMNTKFKEIWSDIVLSYGLDEYLDGQHILYQFILTKVYEKLLIWRNNQLDNKNPVKEDLVLSSQEEKTLHYVAGFVAFSLAKRYKNQTNESAKIFLNLLESWRENSNKIMVFESIYDYTTWTERINRGGLFCVNKDFYALIYRIEQVVRETLNKSLLTKYQGTDLRDVIMPLLHNSKQIDSIWVTLICDIKLKELPDLLKDIIFKKWVNLRIKSFVDTWIQIAKKKKSISNRSEPSIRKMLNNKKNAK</sequence>
<gene>
    <name evidence="2" type="primary">LOC136091663</name>
</gene>
<dbReference type="RefSeq" id="XP_065675443.1">
    <property type="nucleotide sequence ID" value="XM_065819371.1"/>
</dbReference>
<keyword evidence="1" id="KW-1185">Reference proteome</keyword>
<accession>A0ABM4DLM4</accession>
<dbReference type="Proteomes" id="UP001652625">
    <property type="component" value="Chromosome 15"/>
</dbReference>
<protein>
    <submittedName>
        <fullName evidence="2">Uncharacterized protein LOC136091663</fullName>
    </submittedName>
</protein>
<name>A0ABM4DLM4_HYDVU</name>
<organism evidence="1 2">
    <name type="scientific">Hydra vulgaris</name>
    <name type="common">Hydra</name>
    <name type="synonym">Hydra attenuata</name>
    <dbReference type="NCBI Taxonomy" id="6087"/>
    <lineage>
        <taxon>Eukaryota</taxon>
        <taxon>Metazoa</taxon>
        <taxon>Cnidaria</taxon>
        <taxon>Hydrozoa</taxon>
        <taxon>Hydroidolina</taxon>
        <taxon>Anthoathecata</taxon>
        <taxon>Aplanulata</taxon>
        <taxon>Hydridae</taxon>
        <taxon>Hydra</taxon>
    </lineage>
</organism>
<evidence type="ECO:0000313" key="2">
    <source>
        <dbReference type="RefSeq" id="XP_065675443.1"/>
    </source>
</evidence>
<evidence type="ECO:0000313" key="1">
    <source>
        <dbReference type="Proteomes" id="UP001652625"/>
    </source>
</evidence>
<reference evidence="2" key="1">
    <citation type="submission" date="2025-08" db="UniProtKB">
        <authorList>
            <consortium name="RefSeq"/>
        </authorList>
    </citation>
    <scope>IDENTIFICATION</scope>
</reference>
<proteinExistence type="predicted"/>
<dbReference type="GeneID" id="136091663"/>